<keyword evidence="3" id="KW-1185">Reference proteome</keyword>
<dbReference type="AlphaFoldDB" id="A0A1M2VVV4"/>
<comment type="caution">
    <text evidence="2">The sequence shown here is derived from an EMBL/GenBank/DDBJ whole genome shotgun (WGS) entry which is preliminary data.</text>
</comment>
<protein>
    <submittedName>
        <fullName evidence="2">Uncharacterized protein</fullName>
    </submittedName>
</protein>
<dbReference type="OrthoDB" id="3243413at2759"/>
<gene>
    <name evidence="2" type="ORF">TRAPUB_11732</name>
</gene>
<evidence type="ECO:0000313" key="2">
    <source>
        <dbReference type="EMBL" id="OJT11744.1"/>
    </source>
</evidence>
<reference evidence="2 3" key="1">
    <citation type="submission" date="2016-10" db="EMBL/GenBank/DDBJ databases">
        <title>Genome sequence of the basidiomycete white-rot fungus Trametes pubescens.</title>
        <authorList>
            <person name="Makela M.R."/>
            <person name="Granchi Z."/>
            <person name="Peng M."/>
            <person name="De Vries R.P."/>
            <person name="Grigoriev I."/>
            <person name="Riley R."/>
            <person name="Hilden K."/>
        </authorList>
    </citation>
    <scope>NUCLEOTIDE SEQUENCE [LARGE SCALE GENOMIC DNA]</scope>
    <source>
        <strain evidence="2 3">FBCC735</strain>
    </source>
</reference>
<feature type="compositionally biased region" description="Basic and acidic residues" evidence="1">
    <location>
        <begin position="346"/>
        <end position="364"/>
    </location>
</feature>
<proteinExistence type="predicted"/>
<sequence length="551" mass="59752">MVKRAPTPPPADDTRFFTVMNPYPQQPYIAPQDTKTFARWIACIIGQENLLAFYHKPKSPNVVLIETSRFGPHFDRLMGEHRWCEFLRSSPSTSEQEASSIFPCTLATPRAAAKTGWVCRDIPDTSFREWSPSATASPFTYPYPPPRHCDPPAEDVTRNPLCRPIPQRHESEAPPSTARFFASRRAAPSASASDDEEDLLAPSYSDVSDFLSVRDRFIPAIHGSDIPKASVVVIRPTTGPPAPLSNADTRADFEDDDDDEAEKGLCSAHGVLCVSGICTECAARKREAKLAERALERGGRGRGWGQPSEREPRKEHSGMRRGDGPPQGRPAAPPQHLRAAGAGGKQDADPRSRVRDDIRDEMASRAHTGTQGTKSVASSATRALPPHLGNRSRVTSKPAKARIPASTSSSSTSDTSSAPPSTSAPSDDGLSESSTSEPSSFESSSEDASPMPFRPSAIFKAPPTYPPKICIPEAKQLTGRPWGMHAVVQEEDTTSIAVETHVALENAWKQVRATRPAPLKPTVNVKAVLSPAPVAVRDSWDDDSSEDDEPF</sequence>
<evidence type="ECO:0000256" key="1">
    <source>
        <dbReference type="SAM" id="MobiDB-lite"/>
    </source>
</evidence>
<feature type="region of interest" description="Disordered" evidence="1">
    <location>
        <begin position="138"/>
        <end position="176"/>
    </location>
</feature>
<feature type="compositionally biased region" description="Polar residues" evidence="1">
    <location>
        <begin position="367"/>
        <end position="381"/>
    </location>
</feature>
<feature type="compositionally biased region" description="Basic and acidic residues" evidence="1">
    <location>
        <begin position="147"/>
        <end position="157"/>
    </location>
</feature>
<feature type="compositionally biased region" description="Basic and acidic residues" evidence="1">
    <location>
        <begin position="308"/>
        <end position="323"/>
    </location>
</feature>
<dbReference type="Proteomes" id="UP000184267">
    <property type="component" value="Unassembled WGS sequence"/>
</dbReference>
<name>A0A1M2VVV4_TRAPU</name>
<feature type="region of interest" description="Disordered" evidence="1">
    <location>
        <begin position="237"/>
        <end position="261"/>
    </location>
</feature>
<feature type="compositionally biased region" description="Low complexity" evidence="1">
    <location>
        <begin position="404"/>
        <end position="449"/>
    </location>
</feature>
<evidence type="ECO:0000313" key="3">
    <source>
        <dbReference type="Proteomes" id="UP000184267"/>
    </source>
</evidence>
<dbReference type="OMA" id="ARWIACI"/>
<organism evidence="2 3">
    <name type="scientific">Trametes pubescens</name>
    <name type="common">White-rot fungus</name>
    <dbReference type="NCBI Taxonomy" id="154538"/>
    <lineage>
        <taxon>Eukaryota</taxon>
        <taxon>Fungi</taxon>
        <taxon>Dikarya</taxon>
        <taxon>Basidiomycota</taxon>
        <taxon>Agaricomycotina</taxon>
        <taxon>Agaricomycetes</taxon>
        <taxon>Polyporales</taxon>
        <taxon>Polyporaceae</taxon>
        <taxon>Trametes</taxon>
    </lineage>
</organism>
<feature type="region of interest" description="Disordered" evidence="1">
    <location>
        <begin position="294"/>
        <end position="465"/>
    </location>
</feature>
<dbReference type="EMBL" id="MNAD01000584">
    <property type="protein sequence ID" value="OJT11744.1"/>
    <property type="molecule type" value="Genomic_DNA"/>
</dbReference>
<accession>A0A1M2VVV4</accession>